<evidence type="ECO:0000256" key="4">
    <source>
        <dbReference type="ARBA" id="ARBA00022692"/>
    </source>
</evidence>
<accession>A0A3A9K6V7</accession>
<keyword evidence="5 7" id="KW-1133">Transmembrane helix</keyword>
<dbReference type="PANTHER" id="PTHR34582:SF5">
    <property type="entry name" value="UPF0702 TRANSMEMBRANE PROTEIN YETF"/>
    <property type="match status" value="1"/>
</dbReference>
<evidence type="ECO:0000256" key="5">
    <source>
        <dbReference type="ARBA" id="ARBA00022989"/>
    </source>
</evidence>
<evidence type="ECO:0000313" key="10">
    <source>
        <dbReference type="Proteomes" id="UP000281498"/>
    </source>
</evidence>
<dbReference type="OrthoDB" id="9778331at2"/>
<evidence type="ECO:0000256" key="2">
    <source>
        <dbReference type="ARBA" id="ARBA00006448"/>
    </source>
</evidence>
<organism evidence="9 10">
    <name type="scientific">Salipaludibacillus neizhouensis</name>
    <dbReference type="NCBI Taxonomy" id="885475"/>
    <lineage>
        <taxon>Bacteria</taxon>
        <taxon>Bacillati</taxon>
        <taxon>Bacillota</taxon>
        <taxon>Bacilli</taxon>
        <taxon>Bacillales</taxon>
        <taxon>Bacillaceae</taxon>
    </lineage>
</organism>
<keyword evidence="10" id="KW-1185">Reference proteome</keyword>
<reference evidence="9 10" key="1">
    <citation type="submission" date="2017-10" db="EMBL/GenBank/DDBJ databases">
        <title>Bacillus sp. nov., a halophilic bacterium isolated from a Keqin Lake.</title>
        <authorList>
            <person name="Wang H."/>
        </authorList>
    </citation>
    <scope>NUCLEOTIDE SEQUENCE [LARGE SCALE GENOMIC DNA]</scope>
    <source>
        <strain evidence="9 10">KCTC 13187</strain>
    </source>
</reference>
<feature type="transmembrane region" description="Helical" evidence="7">
    <location>
        <begin position="6"/>
        <end position="23"/>
    </location>
</feature>
<protein>
    <recommendedName>
        <fullName evidence="8">YetF C-terminal domain-containing protein</fullName>
    </recommendedName>
</protein>
<feature type="transmembrane region" description="Helical" evidence="7">
    <location>
        <begin position="54"/>
        <end position="71"/>
    </location>
</feature>
<comment type="subcellular location">
    <subcellularLocation>
        <location evidence="1">Cell membrane</location>
        <topology evidence="1">Multi-pass membrane protein</topology>
    </subcellularLocation>
</comment>
<dbReference type="PANTHER" id="PTHR34582">
    <property type="entry name" value="UPF0702 TRANSMEMBRANE PROTEIN YCAP"/>
    <property type="match status" value="1"/>
</dbReference>
<keyword evidence="4 7" id="KW-0812">Transmembrane</keyword>
<comment type="caution">
    <text evidence="9">The sequence shown here is derived from an EMBL/GenBank/DDBJ whole genome shotgun (WGS) entry which is preliminary data.</text>
</comment>
<gene>
    <name evidence="9" type="ORF">CR203_16975</name>
</gene>
<dbReference type="RefSeq" id="WP_110937076.1">
    <property type="nucleotide sequence ID" value="NZ_KZ614146.1"/>
</dbReference>
<evidence type="ECO:0000259" key="8">
    <source>
        <dbReference type="Pfam" id="PF04239"/>
    </source>
</evidence>
<evidence type="ECO:0000256" key="6">
    <source>
        <dbReference type="ARBA" id="ARBA00023136"/>
    </source>
</evidence>
<dbReference type="AlphaFoldDB" id="A0A3A9K6V7"/>
<name>A0A3A9K6V7_9BACI</name>
<dbReference type="InterPro" id="IPR023090">
    <property type="entry name" value="UPF0702_alpha/beta_dom_sf"/>
</dbReference>
<dbReference type="GO" id="GO:0005886">
    <property type="term" value="C:plasma membrane"/>
    <property type="evidence" value="ECO:0007669"/>
    <property type="project" value="UniProtKB-SubCell"/>
</dbReference>
<evidence type="ECO:0000256" key="1">
    <source>
        <dbReference type="ARBA" id="ARBA00004651"/>
    </source>
</evidence>
<dbReference type="Proteomes" id="UP000281498">
    <property type="component" value="Unassembled WGS sequence"/>
</dbReference>
<dbReference type="Pfam" id="PF04239">
    <property type="entry name" value="DUF421"/>
    <property type="match status" value="1"/>
</dbReference>
<dbReference type="EMBL" id="PDOE01000008">
    <property type="protein sequence ID" value="RKL66242.1"/>
    <property type="molecule type" value="Genomic_DNA"/>
</dbReference>
<keyword evidence="3" id="KW-1003">Cell membrane</keyword>
<evidence type="ECO:0000313" key="9">
    <source>
        <dbReference type="EMBL" id="RKL66242.1"/>
    </source>
</evidence>
<keyword evidence="6 7" id="KW-0472">Membrane</keyword>
<proteinExistence type="inferred from homology"/>
<feature type="domain" description="YetF C-terminal" evidence="8">
    <location>
        <begin position="80"/>
        <end position="208"/>
    </location>
</feature>
<feature type="transmembrane region" description="Helical" evidence="7">
    <location>
        <begin position="30"/>
        <end position="48"/>
    </location>
</feature>
<sequence>MVIETLKLSGLFILVFIVMRMLGKTLLSQWTAYDLVTIIFLSYAALGAVNVQGFFHAVICIILIGVFYMALSKLSLCGALTHIIIGEPTILIKNGEIIQTNLKQLRYSITELLSTIRSFGYPDIQDIKYAILEPNGQISVISKGNLRPLTPKDLNISPEYTEFPITVIAEGRMKHKNLSYINKTEEWLISELEHKGYQDLRTIFYAYVKGDNDSLIIFPYE</sequence>
<dbReference type="InterPro" id="IPR007353">
    <property type="entry name" value="DUF421"/>
</dbReference>
<dbReference type="Gene3D" id="3.30.240.20">
    <property type="entry name" value="bsu07140 like domains"/>
    <property type="match status" value="2"/>
</dbReference>
<evidence type="ECO:0000256" key="7">
    <source>
        <dbReference type="SAM" id="Phobius"/>
    </source>
</evidence>
<comment type="similarity">
    <text evidence="2">Belongs to the UPF0702 family.</text>
</comment>
<evidence type="ECO:0000256" key="3">
    <source>
        <dbReference type="ARBA" id="ARBA00022475"/>
    </source>
</evidence>